<keyword evidence="2" id="KW-0503">Monooxygenase</keyword>
<dbReference type="InterPro" id="IPR007138">
    <property type="entry name" value="ABM_dom"/>
</dbReference>
<dbReference type="EMBL" id="VCPD01000001">
    <property type="protein sequence ID" value="TMV09561.1"/>
    <property type="molecule type" value="Genomic_DNA"/>
</dbReference>
<dbReference type="GO" id="GO:0004497">
    <property type="term" value="F:monooxygenase activity"/>
    <property type="evidence" value="ECO:0007669"/>
    <property type="project" value="UniProtKB-KW"/>
</dbReference>
<dbReference type="PROSITE" id="PS51725">
    <property type="entry name" value="ABM"/>
    <property type="match status" value="1"/>
</dbReference>
<name>A0ABY2X2D4_9RHOB</name>
<dbReference type="Proteomes" id="UP001193035">
    <property type="component" value="Unassembled WGS sequence"/>
</dbReference>
<dbReference type="InterPro" id="IPR050744">
    <property type="entry name" value="AI-2_Isomerase_LsrG"/>
</dbReference>
<evidence type="ECO:0000313" key="2">
    <source>
        <dbReference type="EMBL" id="TMV09561.1"/>
    </source>
</evidence>
<dbReference type="Pfam" id="PF03992">
    <property type="entry name" value="ABM"/>
    <property type="match status" value="1"/>
</dbReference>
<dbReference type="PANTHER" id="PTHR33336">
    <property type="entry name" value="QUINOL MONOOXYGENASE YGIN-RELATED"/>
    <property type="match status" value="1"/>
</dbReference>
<dbReference type="SUPFAM" id="SSF54909">
    <property type="entry name" value="Dimeric alpha+beta barrel"/>
    <property type="match status" value="1"/>
</dbReference>
<proteinExistence type="predicted"/>
<dbReference type="InterPro" id="IPR011008">
    <property type="entry name" value="Dimeric_a/b-barrel"/>
</dbReference>
<protein>
    <submittedName>
        <fullName evidence="2">Antibiotic biosynthesis monooxygenase</fullName>
    </submittedName>
</protein>
<organism evidence="2 3">
    <name type="scientific">Ruegeria sediminis</name>
    <dbReference type="NCBI Taxonomy" id="2583820"/>
    <lineage>
        <taxon>Bacteria</taxon>
        <taxon>Pseudomonadati</taxon>
        <taxon>Pseudomonadota</taxon>
        <taxon>Alphaproteobacteria</taxon>
        <taxon>Rhodobacterales</taxon>
        <taxon>Roseobacteraceae</taxon>
        <taxon>Ruegeria</taxon>
    </lineage>
</organism>
<accession>A0ABY2X2D4</accession>
<evidence type="ECO:0000313" key="3">
    <source>
        <dbReference type="Proteomes" id="UP001193035"/>
    </source>
</evidence>
<keyword evidence="2" id="KW-0560">Oxidoreductase</keyword>
<keyword evidence="3" id="KW-1185">Reference proteome</keyword>
<feature type="domain" description="ABM" evidence="1">
    <location>
        <begin position="12"/>
        <end position="101"/>
    </location>
</feature>
<dbReference type="Gene3D" id="3.30.70.100">
    <property type="match status" value="1"/>
</dbReference>
<gene>
    <name evidence="2" type="ORF">FGK63_00365</name>
</gene>
<sequence length="123" mass="13603">MQGKNQMIESMLAGFFAINVKPEHREAFVEAGVAVAKGVIGGDPGAFQFQMLVDAADPNRFYFFEIYRDEAAGKAHMESEVFRTWWNTVEPMLDQGVETVATMHTVFPSVGGLEAQKAGLSNW</sequence>
<evidence type="ECO:0000259" key="1">
    <source>
        <dbReference type="PROSITE" id="PS51725"/>
    </source>
</evidence>
<reference evidence="2 3" key="1">
    <citation type="submission" date="2019-05" db="EMBL/GenBank/DDBJ databases">
        <title>Ruegeria sp. nov., isolated from tidal flat.</title>
        <authorList>
            <person name="Kim W."/>
        </authorList>
    </citation>
    <scope>NUCLEOTIDE SEQUENCE [LARGE SCALE GENOMIC DNA]</scope>
    <source>
        <strain evidence="2 3">CAU 1488</strain>
    </source>
</reference>
<comment type="caution">
    <text evidence="2">The sequence shown here is derived from an EMBL/GenBank/DDBJ whole genome shotgun (WGS) entry which is preliminary data.</text>
</comment>
<dbReference type="PANTHER" id="PTHR33336:SF1">
    <property type="entry name" value="(4S)-4-HYDROXY-5-PHOSPHONOOXYPENTANE-2,3-DIONE ISOMERASE"/>
    <property type="match status" value="1"/>
</dbReference>